<evidence type="ECO:0000256" key="5">
    <source>
        <dbReference type="ARBA" id="ARBA00022687"/>
    </source>
</evidence>
<keyword evidence="7" id="KW-0221">Differentiation</keyword>
<organism evidence="15 16">
    <name type="scientific">Biomphalaria glabrata</name>
    <name type="common">Bloodfluke planorb</name>
    <name type="synonym">Freshwater snail</name>
    <dbReference type="NCBI Taxonomy" id="6526"/>
    <lineage>
        <taxon>Eukaryota</taxon>
        <taxon>Metazoa</taxon>
        <taxon>Spiralia</taxon>
        <taxon>Lophotrochozoa</taxon>
        <taxon>Mollusca</taxon>
        <taxon>Gastropoda</taxon>
        <taxon>Heterobranchia</taxon>
        <taxon>Euthyneura</taxon>
        <taxon>Panpulmonata</taxon>
        <taxon>Hygrophila</taxon>
        <taxon>Lymnaeoidea</taxon>
        <taxon>Planorbidae</taxon>
        <taxon>Biomphalaria</taxon>
    </lineage>
</organism>
<feature type="domain" description="NTR" evidence="14">
    <location>
        <begin position="162"/>
        <end position="287"/>
    </location>
</feature>
<evidence type="ECO:0000313" key="15">
    <source>
        <dbReference type="Proteomes" id="UP001165740"/>
    </source>
</evidence>
<dbReference type="RefSeq" id="XP_055900748.1">
    <property type="nucleotide sequence ID" value="XM_056044773.1"/>
</dbReference>
<feature type="disulfide bond" evidence="10">
    <location>
        <begin position="33"/>
        <end position="94"/>
    </location>
</feature>
<dbReference type="Proteomes" id="UP001165740">
    <property type="component" value="Chromosome 10"/>
</dbReference>
<evidence type="ECO:0000256" key="9">
    <source>
        <dbReference type="ARBA" id="ARBA00023180"/>
    </source>
</evidence>
<feature type="disulfide bond" evidence="10">
    <location>
        <begin position="110"/>
        <end position="134"/>
    </location>
</feature>
<dbReference type="InterPro" id="IPR015526">
    <property type="entry name" value="Frizzled/SFRP"/>
</dbReference>
<comment type="caution">
    <text evidence="10">Lacks conserved residue(s) required for the propagation of feature annotation.</text>
</comment>
<evidence type="ECO:0000256" key="2">
    <source>
        <dbReference type="ARBA" id="ARBA00010054"/>
    </source>
</evidence>
<evidence type="ECO:0000256" key="8">
    <source>
        <dbReference type="ARBA" id="ARBA00023157"/>
    </source>
</evidence>
<dbReference type="InterPro" id="IPR020067">
    <property type="entry name" value="Frizzled_dom"/>
</dbReference>
<dbReference type="Pfam" id="PF01759">
    <property type="entry name" value="NTR"/>
    <property type="match status" value="1"/>
</dbReference>
<evidence type="ECO:0000256" key="12">
    <source>
        <dbReference type="SAM" id="SignalP"/>
    </source>
</evidence>
<keyword evidence="5" id="KW-0879">Wnt signaling pathway</keyword>
<dbReference type="PANTHER" id="PTHR11309:SF96">
    <property type="entry name" value="SECRETED FRIZZLED-RELATED PROTEIN 3"/>
    <property type="match status" value="1"/>
</dbReference>
<name>A0A9W3BMX1_BIOGL</name>
<evidence type="ECO:0000256" key="10">
    <source>
        <dbReference type="PROSITE-ProRule" id="PRU00090"/>
    </source>
</evidence>
<feature type="disulfide bond" evidence="10">
    <location>
        <begin position="41"/>
        <end position="87"/>
    </location>
</feature>
<evidence type="ECO:0000256" key="1">
    <source>
        <dbReference type="ARBA" id="ARBA00004613"/>
    </source>
</evidence>
<dbReference type="GO" id="GO:0017147">
    <property type="term" value="F:Wnt-protein binding"/>
    <property type="evidence" value="ECO:0007669"/>
    <property type="project" value="TreeGrafter"/>
</dbReference>
<protein>
    <submittedName>
        <fullName evidence="16">Secreted frizzled-related protein 3-like</fullName>
    </submittedName>
</protein>
<dbReference type="InterPro" id="IPR018933">
    <property type="entry name" value="Netrin_module_non-TIMP"/>
</dbReference>
<dbReference type="Gene3D" id="2.40.50.120">
    <property type="match status" value="1"/>
</dbReference>
<dbReference type="GO" id="GO:0005737">
    <property type="term" value="C:cytoplasm"/>
    <property type="evidence" value="ECO:0007669"/>
    <property type="project" value="TreeGrafter"/>
</dbReference>
<dbReference type="SMART" id="SM00063">
    <property type="entry name" value="FRI"/>
    <property type="match status" value="1"/>
</dbReference>
<dbReference type="PROSITE" id="PS50038">
    <property type="entry name" value="FZ"/>
    <property type="match status" value="1"/>
</dbReference>
<dbReference type="OrthoDB" id="6160688at2759"/>
<keyword evidence="6 12" id="KW-0732">Signal</keyword>
<dbReference type="PROSITE" id="PS50189">
    <property type="entry name" value="NTR"/>
    <property type="match status" value="1"/>
</dbReference>
<dbReference type="PANTHER" id="PTHR11309">
    <property type="entry name" value="FRIZZLED"/>
    <property type="match status" value="1"/>
</dbReference>
<dbReference type="GO" id="GO:0060070">
    <property type="term" value="P:canonical Wnt signaling pathway"/>
    <property type="evidence" value="ECO:0007669"/>
    <property type="project" value="TreeGrafter"/>
</dbReference>
<dbReference type="FunFam" id="1.10.2000.10:FF:000005">
    <property type="entry name" value="secreted frizzled-related protein 4"/>
    <property type="match status" value="1"/>
</dbReference>
<comment type="similarity">
    <text evidence="2">Belongs to the secreted frizzled-related protein (sFRP) family.</text>
</comment>
<feature type="region of interest" description="Disordered" evidence="11">
    <location>
        <begin position="277"/>
        <end position="324"/>
    </location>
</feature>
<dbReference type="GO" id="GO:0030154">
    <property type="term" value="P:cell differentiation"/>
    <property type="evidence" value="ECO:0007669"/>
    <property type="project" value="UniProtKB-KW"/>
</dbReference>
<feature type="chain" id="PRO_5040865747" evidence="12">
    <location>
        <begin position="26"/>
        <end position="392"/>
    </location>
</feature>
<feature type="signal peptide" evidence="12">
    <location>
        <begin position="1"/>
        <end position="25"/>
    </location>
</feature>
<dbReference type="SUPFAM" id="SSF63501">
    <property type="entry name" value="Frizzled cysteine-rich domain"/>
    <property type="match status" value="1"/>
</dbReference>
<keyword evidence="15" id="KW-1185">Reference proteome</keyword>
<comment type="subcellular location">
    <subcellularLocation>
        <location evidence="1">Secreted</location>
    </subcellularLocation>
</comment>
<accession>A0A9W3BMX1</accession>
<dbReference type="GO" id="GO:0090090">
    <property type="term" value="P:negative regulation of canonical Wnt signaling pathway"/>
    <property type="evidence" value="ECO:0007669"/>
    <property type="project" value="UniProtKB-ARBA"/>
</dbReference>
<reference evidence="16" key="1">
    <citation type="submission" date="2025-08" db="UniProtKB">
        <authorList>
            <consortium name="RefSeq"/>
        </authorList>
    </citation>
    <scope>IDENTIFICATION</scope>
</reference>
<evidence type="ECO:0000259" key="13">
    <source>
        <dbReference type="PROSITE" id="PS50038"/>
    </source>
</evidence>
<dbReference type="InterPro" id="IPR008993">
    <property type="entry name" value="TIMP-like_OB-fold"/>
</dbReference>
<dbReference type="Pfam" id="PF01392">
    <property type="entry name" value="Fz"/>
    <property type="match status" value="1"/>
</dbReference>
<dbReference type="InterPro" id="IPR036790">
    <property type="entry name" value="Frizzled_dom_sf"/>
</dbReference>
<keyword evidence="4" id="KW-0964">Secreted</keyword>
<dbReference type="GO" id="GO:0005615">
    <property type="term" value="C:extracellular space"/>
    <property type="evidence" value="ECO:0007669"/>
    <property type="project" value="TreeGrafter"/>
</dbReference>
<evidence type="ECO:0000313" key="16">
    <source>
        <dbReference type="RefSeq" id="XP_055900748.1"/>
    </source>
</evidence>
<proteinExistence type="inferred from homology"/>
<evidence type="ECO:0000256" key="7">
    <source>
        <dbReference type="ARBA" id="ARBA00022782"/>
    </source>
</evidence>
<keyword evidence="3" id="KW-0217">Developmental protein</keyword>
<keyword evidence="8 10" id="KW-1015">Disulfide bond</keyword>
<sequence>MSGQTMTTVLRWALYLCGAVVVSDAYMTRIDQCEPIEIPKCRAMPYNMTQMPNLVHHNTQENARLVFEKFEVLLEQNCSDSLLFLLCSIYVPICAVSLQPEAIPPCRSVCEKAKAGCEPLMNSYNVSWPESLDCSRLPRYERGVCVSPEAFVKPVKPKKAGCTKCRKKKLSWSNMKKHNYNYAVKVQMVRGKRVSENEMMYKVKLAQVIFSGRTVKFPATSDVTLWVNATCACPKLHRGREYLIMGHAEGAVSKLLMSPLTIVTAWKESQATQINKWHVRSASKSGQSQNKKKKIQPENKKQKKRPPAVTASPKAQPKRLRVSTTSVQPLNLKPTHIKPVIARAPSVPGKTTESSAPSNVSDFLNGYTHGGRYYTKELAKKYNQATLRAART</sequence>
<keyword evidence="9" id="KW-0325">Glycoprotein</keyword>
<dbReference type="SUPFAM" id="SSF50242">
    <property type="entry name" value="TIMP-like"/>
    <property type="match status" value="1"/>
</dbReference>
<gene>
    <name evidence="16" type="primary">LOC106054348</name>
</gene>
<dbReference type="GeneID" id="106054348"/>
<evidence type="ECO:0000256" key="6">
    <source>
        <dbReference type="ARBA" id="ARBA00022729"/>
    </source>
</evidence>
<dbReference type="OMA" id="FAPICTP"/>
<dbReference type="Gene3D" id="1.10.2000.10">
    <property type="entry name" value="Frizzled cysteine-rich domain"/>
    <property type="match status" value="1"/>
</dbReference>
<evidence type="ECO:0000256" key="11">
    <source>
        <dbReference type="SAM" id="MobiDB-lite"/>
    </source>
</evidence>
<dbReference type="SMART" id="SM00643">
    <property type="entry name" value="C345C"/>
    <property type="match status" value="1"/>
</dbReference>
<feature type="domain" description="FZ" evidence="13">
    <location>
        <begin position="28"/>
        <end position="148"/>
    </location>
</feature>
<dbReference type="GO" id="GO:0035567">
    <property type="term" value="P:non-canonical Wnt signaling pathway"/>
    <property type="evidence" value="ECO:0007669"/>
    <property type="project" value="TreeGrafter"/>
</dbReference>
<dbReference type="InterPro" id="IPR001134">
    <property type="entry name" value="Netrin_domain"/>
</dbReference>
<evidence type="ECO:0000256" key="4">
    <source>
        <dbReference type="ARBA" id="ARBA00022525"/>
    </source>
</evidence>
<evidence type="ECO:0000259" key="14">
    <source>
        <dbReference type="PROSITE" id="PS50189"/>
    </source>
</evidence>
<dbReference type="AlphaFoldDB" id="A0A9W3BMX1"/>
<evidence type="ECO:0000256" key="3">
    <source>
        <dbReference type="ARBA" id="ARBA00022473"/>
    </source>
</evidence>